<evidence type="ECO:0000256" key="1">
    <source>
        <dbReference type="SAM" id="MobiDB-lite"/>
    </source>
</evidence>
<feature type="region of interest" description="Disordered" evidence="1">
    <location>
        <begin position="64"/>
        <end position="90"/>
    </location>
</feature>
<evidence type="ECO:0000313" key="3">
    <source>
        <dbReference type="Proteomes" id="UP001283361"/>
    </source>
</evidence>
<evidence type="ECO:0000313" key="2">
    <source>
        <dbReference type="EMBL" id="KAK3712654.1"/>
    </source>
</evidence>
<gene>
    <name evidence="2" type="ORF">RRG08_058557</name>
</gene>
<dbReference type="AlphaFoldDB" id="A0AAE0XVI4"/>
<accession>A0AAE0XVI4</accession>
<keyword evidence="3" id="KW-1185">Reference proteome</keyword>
<reference evidence="2" key="1">
    <citation type="journal article" date="2023" name="G3 (Bethesda)">
        <title>A reference genome for the long-term kleptoplast-retaining sea slug Elysia crispata morphotype clarki.</title>
        <authorList>
            <person name="Eastman K.E."/>
            <person name="Pendleton A.L."/>
            <person name="Shaikh M.A."/>
            <person name="Suttiyut T."/>
            <person name="Ogas R."/>
            <person name="Tomko P."/>
            <person name="Gavelis G."/>
            <person name="Widhalm J.R."/>
            <person name="Wisecaver J.H."/>
        </authorList>
    </citation>
    <scope>NUCLEOTIDE SEQUENCE</scope>
    <source>
        <strain evidence="2">ECLA1</strain>
    </source>
</reference>
<dbReference type="Proteomes" id="UP001283361">
    <property type="component" value="Unassembled WGS sequence"/>
</dbReference>
<comment type="caution">
    <text evidence="2">The sequence shown here is derived from an EMBL/GenBank/DDBJ whole genome shotgun (WGS) entry which is preliminary data.</text>
</comment>
<protein>
    <submittedName>
        <fullName evidence="2">Uncharacterized protein</fullName>
    </submittedName>
</protein>
<organism evidence="2 3">
    <name type="scientific">Elysia crispata</name>
    <name type="common">lettuce slug</name>
    <dbReference type="NCBI Taxonomy" id="231223"/>
    <lineage>
        <taxon>Eukaryota</taxon>
        <taxon>Metazoa</taxon>
        <taxon>Spiralia</taxon>
        <taxon>Lophotrochozoa</taxon>
        <taxon>Mollusca</taxon>
        <taxon>Gastropoda</taxon>
        <taxon>Heterobranchia</taxon>
        <taxon>Euthyneura</taxon>
        <taxon>Panpulmonata</taxon>
        <taxon>Sacoglossa</taxon>
        <taxon>Placobranchoidea</taxon>
        <taxon>Plakobranchidae</taxon>
        <taxon>Elysia</taxon>
    </lineage>
</organism>
<name>A0AAE0XVI4_9GAST</name>
<feature type="compositionally biased region" description="Basic and acidic residues" evidence="1">
    <location>
        <begin position="64"/>
        <end position="73"/>
    </location>
</feature>
<sequence length="109" mass="12481">MKSRGVRPMVRLLKRSTLKVEIRCDMRVKNLHLLAHVIYNCSTPTPSKVRDFFTHIGAQLRYNDPDNRLERRSSSQADLPLRASSETSPSQHVLCIMTSRECSIFVGPQ</sequence>
<dbReference type="EMBL" id="JAWDGP010007583">
    <property type="protein sequence ID" value="KAK3712654.1"/>
    <property type="molecule type" value="Genomic_DNA"/>
</dbReference>
<proteinExistence type="predicted"/>